<dbReference type="OrthoDB" id="3540404at2"/>
<comment type="caution">
    <text evidence="1">The sequence shown here is derived from an EMBL/GenBank/DDBJ whole genome shotgun (WGS) entry which is preliminary data.</text>
</comment>
<evidence type="ECO:0000313" key="1">
    <source>
        <dbReference type="EMBL" id="RBQ18658.1"/>
    </source>
</evidence>
<evidence type="ECO:0000313" key="2">
    <source>
        <dbReference type="Proteomes" id="UP000253303"/>
    </source>
</evidence>
<reference evidence="1 2" key="1">
    <citation type="submission" date="2018-06" db="EMBL/GenBank/DDBJ databases">
        <title>Sphaerisporangium craniellae sp. nov., isolated from a marine sponge in the South China Sea.</title>
        <authorList>
            <person name="Li L."/>
        </authorList>
    </citation>
    <scope>NUCLEOTIDE SEQUENCE [LARGE SCALE GENOMIC DNA]</scope>
    <source>
        <strain evidence="1 2">LHW63015</strain>
    </source>
</reference>
<accession>A0A366LXG5</accession>
<proteinExistence type="predicted"/>
<keyword evidence="2" id="KW-1185">Reference proteome</keyword>
<protein>
    <recommendedName>
        <fullName evidence="3">DUF4177 domain-containing protein</fullName>
    </recommendedName>
</protein>
<evidence type="ECO:0008006" key="3">
    <source>
        <dbReference type="Google" id="ProtNLM"/>
    </source>
</evidence>
<dbReference type="Proteomes" id="UP000253303">
    <property type="component" value="Unassembled WGS sequence"/>
</dbReference>
<dbReference type="EMBL" id="QMEY01000007">
    <property type="protein sequence ID" value="RBQ18658.1"/>
    <property type="molecule type" value="Genomic_DNA"/>
</dbReference>
<sequence length="72" mass="8243">MTSRQYEFGVIEWLWDIEQIWIHLPGSGRYEERGGHDKITEVLTRLGAGGWDVATCAASGNWLLWTVRRPLG</sequence>
<organism evidence="1 2">
    <name type="scientific">Spongiactinospora rosea</name>
    <dbReference type="NCBI Taxonomy" id="2248750"/>
    <lineage>
        <taxon>Bacteria</taxon>
        <taxon>Bacillati</taxon>
        <taxon>Actinomycetota</taxon>
        <taxon>Actinomycetes</taxon>
        <taxon>Streptosporangiales</taxon>
        <taxon>Streptosporangiaceae</taxon>
        <taxon>Spongiactinospora</taxon>
    </lineage>
</organism>
<gene>
    <name evidence="1" type="ORF">DP939_19435</name>
</gene>
<name>A0A366LXG5_9ACTN</name>
<dbReference type="AlphaFoldDB" id="A0A366LXG5"/>
<dbReference type="RefSeq" id="WP_113982219.1">
    <property type="nucleotide sequence ID" value="NZ_QMEY01000007.1"/>
</dbReference>